<dbReference type="InterPro" id="IPR036390">
    <property type="entry name" value="WH_DNA-bd_sf"/>
</dbReference>
<comment type="subcellular location">
    <subcellularLocation>
        <location evidence="2">Nucleus</location>
    </subcellularLocation>
</comment>
<dbReference type="Proteomes" id="UP000095284">
    <property type="component" value="Unplaced"/>
</dbReference>
<feature type="DNA-binding region" description="Fork-head" evidence="2">
    <location>
        <begin position="39"/>
        <end position="148"/>
    </location>
</feature>
<evidence type="ECO:0000313" key="6">
    <source>
        <dbReference type="Proteomes" id="UP000659654"/>
    </source>
</evidence>
<gene>
    <name evidence="4" type="ORF">BXYJ_LOCUS6516</name>
</gene>
<dbReference type="GO" id="GO:0005634">
    <property type="term" value="C:nucleus"/>
    <property type="evidence" value="ECO:0007669"/>
    <property type="project" value="UniProtKB-SubCell"/>
</dbReference>
<evidence type="ECO:0000313" key="7">
    <source>
        <dbReference type="WBParaSite" id="BXY_1650800.1"/>
    </source>
</evidence>
<dbReference type="InterPro" id="IPR001766">
    <property type="entry name" value="Fork_head_dom"/>
</dbReference>
<dbReference type="EMBL" id="CAJFDI010000003">
    <property type="protein sequence ID" value="CAD5221114.1"/>
    <property type="molecule type" value="Genomic_DNA"/>
</dbReference>
<dbReference type="WBParaSite" id="BXY_1650800.1">
    <property type="protein sequence ID" value="BXY_1650800.1"/>
    <property type="gene ID" value="BXY_1650800"/>
</dbReference>
<dbReference type="AlphaFoldDB" id="A0A1I7STY8"/>
<organism evidence="5 7">
    <name type="scientific">Bursaphelenchus xylophilus</name>
    <name type="common">Pinewood nematode worm</name>
    <name type="synonym">Aphelenchoides xylophilus</name>
    <dbReference type="NCBI Taxonomy" id="6326"/>
    <lineage>
        <taxon>Eukaryota</taxon>
        <taxon>Metazoa</taxon>
        <taxon>Ecdysozoa</taxon>
        <taxon>Nematoda</taxon>
        <taxon>Chromadorea</taxon>
        <taxon>Rhabditida</taxon>
        <taxon>Tylenchina</taxon>
        <taxon>Tylenchomorpha</taxon>
        <taxon>Aphelenchoidea</taxon>
        <taxon>Aphelenchoididae</taxon>
        <taxon>Bursaphelenchus</taxon>
    </lineage>
</organism>
<keyword evidence="1 2" id="KW-0238">DNA-binding</keyword>
<reference evidence="7" key="1">
    <citation type="submission" date="2016-11" db="UniProtKB">
        <authorList>
            <consortium name="WormBaseParasite"/>
        </authorList>
    </citation>
    <scope>IDENTIFICATION</scope>
</reference>
<dbReference type="SMR" id="A0A1I7STY8"/>
<accession>A0A1I7STY8</accession>
<dbReference type="GO" id="GO:0043565">
    <property type="term" value="F:sequence-specific DNA binding"/>
    <property type="evidence" value="ECO:0007669"/>
    <property type="project" value="InterPro"/>
</dbReference>
<evidence type="ECO:0000313" key="4">
    <source>
        <dbReference type="EMBL" id="CAD5221114.1"/>
    </source>
</evidence>
<dbReference type="Proteomes" id="UP000659654">
    <property type="component" value="Unassembled WGS sequence"/>
</dbReference>
<dbReference type="EMBL" id="CAJFCV020000003">
    <property type="protein sequence ID" value="CAG9107794.1"/>
    <property type="molecule type" value="Genomic_DNA"/>
</dbReference>
<name>A0A1I7STY8_BURXY</name>
<evidence type="ECO:0000259" key="3">
    <source>
        <dbReference type="PROSITE" id="PS50039"/>
    </source>
</evidence>
<protein>
    <submittedName>
        <fullName evidence="4">(pine wood nematode) hypothetical protein</fullName>
    </submittedName>
    <submittedName>
        <fullName evidence="7">Fork-head domain-containing protein</fullName>
    </submittedName>
</protein>
<evidence type="ECO:0000313" key="5">
    <source>
        <dbReference type="Proteomes" id="UP000095284"/>
    </source>
</evidence>
<dbReference type="Proteomes" id="UP000582659">
    <property type="component" value="Unassembled WGS sequence"/>
</dbReference>
<dbReference type="InterPro" id="IPR036388">
    <property type="entry name" value="WH-like_DNA-bd_sf"/>
</dbReference>
<dbReference type="OrthoDB" id="6230630at2759"/>
<dbReference type="Gene3D" id="1.10.10.10">
    <property type="entry name" value="Winged helix-like DNA-binding domain superfamily/Winged helix DNA-binding domain"/>
    <property type="match status" value="1"/>
</dbReference>
<dbReference type="GO" id="GO:0003700">
    <property type="term" value="F:DNA-binding transcription factor activity"/>
    <property type="evidence" value="ECO:0007669"/>
    <property type="project" value="InterPro"/>
</dbReference>
<feature type="domain" description="Fork-head" evidence="3">
    <location>
        <begin position="39"/>
        <end position="148"/>
    </location>
</feature>
<dbReference type="Pfam" id="PF00250">
    <property type="entry name" value="Forkhead"/>
    <property type="match status" value="1"/>
</dbReference>
<evidence type="ECO:0000256" key="2">
    <source>
        <dbReference type="PROSITE-ProRule" id="PRU00089"/>
    </source>
</evidence>
<dbReference type="SUPFAM" id="SSF46785">
    <property type="entry name" value="Winged helix' DNA-binding domain"/>
    <property type="match status" value="1"/>
</dbReference>
<sequence>MDDKPVNLTWLMKTKTYPFPIPTYSEAKPRKLVKEKTGRPSQSLAVLIYEAFREYRCQLTVSQISESIAKKYEYYRIRKQWTITGTIRNALSKDTRFLKLPKDPSLGRRSNYWIINNKCLWQEIQKGTAPFIKNEDEFKSELGRRHESFAEIKQSYERFENQDVKSKPYEDSKPTHLDDIIDWIDVEVCKFGDDVDKEVEQILVSNDFLPQRQHPWAEDTNTECEWIF</sequence>
<evidence type="ECO:0000256" key="1">
    <source>
        <dbReference type="ARBA" id="ARBA00023125"/>
    </source>
</evidence>
<reference evidence="4" key="2">
    <citation type="submission" date="2020-09" db="EMBL/GenBank/DDBJ databases">
        <authorList>
            <person name="Kikuchi T."/>
        </authorList>
    </citation>
    <scope>NUCLEOTIDE SEQUENCE</scope>
    <source>
        <strain evidence="4">Ka4C1</strain>
    </source>
</reference>
<dbReference type="SMART" id="SM00339">
    <property type="entry name" value="FH"/>
    <property type="match status" value="1"/>
</dbReference>
<keyword evidence="2" id="KW-0539">Nucleus</keyword>
<keyword evidence="6" id="KW-1185">Reference proteome</keyword>
<dbReference type="PROSITE" id="PS50039">
    <property type="entry name" value="FORK_HEAD_3"/>
    <property type="match status" value="1"/>
</dbReference>
<proteinExistence type="predicted"/>